<dbReference type="EMBL" id="ML121395">
    <property type="protein sequence ID" value="RPA88341.1"/>
    <property type="molecule type" value="Genomic_DNA"/>
</dbReference>
<feature type="compositionally biased region" description="Polar residues" evidence="1">
    <location>
        <begin position="1"/>
        <end position="14"/>
    </location>
</feature>
<evidence type="ECO:0000256" key="1">
    <source>
        <dbReference type="SAM" id="MobiDB-lite"/>
    </source>
</evidence>
<feature type="compositionally biased region" description="Low complexity" evidence="1">
    <location>
        <begin position="29"/>
        <end position="50"/>
    </location>
</feature>
<evidence type="ECO:0000313" key="3">
    <source>
        <dbReference type="Proteomes" id="UP000276215"/>
    </source>
</evidence>
<reference evidence="2 3" key="1">
    <citation type="journal article" date="2018" name="Nat. Ecol. Evol.">
        <title>Pezizomycetes genomes reveal the molecular basis of ectomycorrhizal truffle lifestyle.</title>
        <authorList>
            <person name="Murat C."/>
            <person name="Payen T."/>
            <person name="Noel B."/>
            <person name="Kuo A."/>
            <person name="Morin E."/>
            <person name="Chen J."/>
            <person name="Kohler A."/>
            <person name="Krizsan K."/>
            <person name="Balestrini R."/>
            <person name="Da Silva C."/>
            <person name="Montanini B."/>
            <person name="Hainaut M."/>
            <person name="Levati E."/>
            <person name="Barry K.W."/>
            <person name="Belfiori B."/>
            <person name="Cichocki N."/>
            <person name="Clum A."/>
            <person name="Dockter R.B."/>
            <person name="Fauchery L."/>
            <person name="Guy J."/>
            <person name="Iotti M."/>
            <person name="Le Tacon F."/>
            <person name="Lindquist E.A."/>
            <person name="Lipzen A."/>
            <person name="Malagnac F."/>
            <person name="Mello A."/>
            <person name="Molinier V."/>
            <person name="Miyauchi S."/>
            <person name="Poulain J."/>
            <person name="Riccioni C."/>
            <person name="Rubini A."/>
            <person name="Sitrit Y."/>
            <person name="Splivallo R."/>
            <person name="Traeger S."/>
            <person name="Wang M."/>
            <person name="Zifcakova L."/>
            <person name="Wipf D."/>
            <person name="Zambonelli A."/>
            <person name="Paolocci F."/>
            <person name="Nowrousian M."/>
            <person name="Ottonello S."/>
            <person name="Baldrian P."/>
            <person name="Spatafora J.W."/>
            <person name="Henrissat B."/>
            <person name="Nagy L.G."/>
            <person name="Aury J.M."/>
            <person name="Wincker P."/>
            <person name="Grigoriev I.V."/>
            <person name="Bonfante P."/>
            <person name="Martin F.M."/>
        </authorList>
    </citation>
    <scope>NUCLEOTIDE SEQUENCE [LARGE SCALE GENOMIC DNA]</scope>
    <source>
        <strain evidence="2 3">120613-1</strain>
    </source>
</reference>
<keyword evidence="3" id="KW-1185">Reference proteome</keyword>
<dbReference type="Proteomes" id="UP000276215">
    <property type="component" value="Unassembled WGS sequence"/>
</dbReference>
<dbReference type="AlphaFoldDB" id="A0A3N4IVK9"/>
<gene>
    <name evidence="2" type="ORF">L873DRAFT_67741</name>
</gene>
<feature type="region of interest" description="Disordered" evidence="1">
    <location>
        <begin position="1"/>
        <end position="62"/>
    </location>
</feature>
<protein>
    <submittedName>
        <fullName evidence="2">Uncharacterized protein</fullName>
    </submittedName>
</protein>
<proteinExistence type="predicted"/>
<organism evidence="2 3">
    <name type="scientific">Choiromyces venosus 120613-1</name>
    <dbReference type="NCBI Taxonomy" id="1336337"/>
    <lineage>
        <taxon>Eukaryota</taxon>
        <taxon>Fungi</taxon>
        <taxon>Dikarya</taxon>
        <taxon>Ascomycota</taxon>
        <taxon>Pezizomycotina</taxon>
        <taxon>Pezizomycetes</taxon>
        <taxon>Pezizales</taxon>
        <taxon>Tuberaceae</taxon>
        <taxon>Choiromyces</taxon>
    </lineage>
</organism>
<accession>A0A3N4IVK9</accession>
<name>A0A3N4IVK9_9PEZI</name>
<sequence>MGRSVNFSSCTQDQDLYPGLDTKHDEVAPHPASSLAPSPTVHPVSPSSPTRAPAAIPHYRPHIPHSPPRILLSSVTTEITVPLTATPNAKLSGKLATMHFWTTVDLETVSHASEMEIDDDGGLTEMEKESSCGLGQVDYSPQGEALSCGGKV</sequence>
<evidence type="ECO:0000313" key="2">
    <source>
        <dbReference type="EMBL" id="RPA88341.1"/>
    </source>
</evidence>